<evidence type="ECO:0008006" key="3">
    <source>
        <dbReference type="Google" id="ProtNLM"/>
    </source>
</evidence>
<dbReference type="GO" id="GO:0006302">
    <property type="term" value="P:double-strand break repair"/>
    <property type="evidence" value="ECO:0007669"/>
    <property type="project" value="TreeGrafter"/>
</dbReference>
<evidence type="ECO:0000313" key="1">
    <source>
        <dbReference type="EMBL" id="OUB42841.1"/>
    </source>
</evidence>
<dbReference type="Gene3D" id="3.40.50.300">
    <property type="entry name" value="P-loop containing nucleotide triphosphate hydrolases"/>
    <property type="match status" value="1"/>
</dbReference>
<dbReference type="GO" id="GO:0000731">
    <property type="term" value="P:DNA synthesis involved in DNA repair"/>
    <property type="evidence" value="ECO:0007669"/>
    <property type="project" value="TreeGrafter"/>
</dbReference>
<dbReference type="Proteomes" id="UP000194816">
    <property type="component" value="Unassembled WGS sequence"/>
</dbReference>
<gene>
    <name evidence="1" type="ORF">BK716_27275</name>
</gene>
<dbReference type="AlphaFoldDB" id="A0A9X6LKR3"/>
<evidence type="ECO:0000313" key="2">
    <source>
        <dbReference type="Proteomes" id="UP000194816"/>
    </source>
</evidence>
<dbReference type="EMBL" id="MOOK01000212">
    <property type="protein sequence ID" value="OUB42841.1"/>
    <property type="molecule type" value="Genomic_DNA"/>
</dbReference>
<accession>A0A9X6LKR3</accession>
<sequence>MKLIVGSDEKMEFCYYWIDEYNDFLKGQGFNFGGEYIFEYKVVDNKLIIKKNENYIRNFFNTQESGNISNVSAIVGRNGVGKSTIIEAMKGLLLDGGILGKKKEEDYYFYKRILVIKEGNQYKIFIHKDLLSLDRFGQYNIEYHNMEEKYIDRVFTVIIYGDLENTHQFKTSRFVRVYESEIFQDTMCVYFSTVFDSNPYYYYTMPEKSYFDLSNMGILNRLNKKQIEFKNMELQRGIADRFEQKDLRFGTSTISQFSTEELEAKIMLLQDSESKKVISEYMSFPEKLILDLDYILYKAENFSFFDEDSENLLRCELESTKLYKIEKLIYEKIKKLISDGSEKSIAKSTLYYRIIDAYFTDVNAFVRFQIRQENIKMKLEDIKDDSYIDFDIIKMLNVFQETILKMNEDGELDSNNEFKEFYKFNRGEFLKLHNGYVKLIDFFERNIQNNRISFQKGTISLTKMEEGGVKSSYISDMSVIEITLDNEGLQLASELIKIYRKLYTIADFIRFSWAGISSGENALFSMLSRFHLLREHIIEKNMVIFFDEGELCLHPEWQRKYIDIITSYVQRIFSNAKNIQIVFSTNSPLLISDIPNRNIIFLDRFKDGDLAGKCKVVENSEFPQTFAANIHNLMINGFFMESTMGEFSAKKIKDVISLLQQDVQISIESALDFIEKSEEISGIIKLIGEPIVRKKLNQMFMDKKERSKKRVFKSLYDSGSNNDIDELKKIRSIIEEQISNLEDKGN</sequence>
<comment type="caution">
    <text evidence="1">The sequence shown here is derived from an EMBL/GenBank/DDBJ whole genome shotgun (WGS) entry which is preliminary data.</text>
</comment>
<name>A0A9X6LKR3_BACUH</name>
<organism evidence="1 2">
    <name type="scientific">Bacillus thuringiensis subsp. higo</name>
    <dbReference type="NCBI Taxonomy" id="132266"/>
    <lineage>
        <taxon>Bacteria</taxon>
        <taxon>Bacillati</taxon>
        <taxon>Bacillota</taxon>
        <taxon>Bacilli</taxon>
        <taxon>Bacillales</taxon>
        <taxon>Bacillaceae</taxon>
        <taxon>Bacillus</taxon>
        <taxon>Bacillus cereus group</taxon>
    </lineage>
</organism>
<reference evidence="1 2" key="1">
    <citation type="submission" date="2016-10" db="EMBL/GenBank/DDBJ databases">
        <title>Comparative genomics of Bacillus thuringiensis reveals a path to pathogens against multiple invertebrate hosts.</title>
        <authorList>
            <person name="Zheng J."/>
            <person name="Gao Q."/>
            <person name="Liu H."/>
            <person name="Peng D."/>
            <person name="Ruan L."/>
            <person name="Sun M."/>
        </authorList>
    </citation>
    <scope>NUCLEOTIDE SEQUENCE [LARGE SCALE GENOMIC DNA]</scope>
    <source>
        <strain evidence="1">BGSC 4AU1</strain>
    </source>
</reference>
<dbReference type="InterPro" id="IPR027417">
    <property type="entry name" value="P-loop_NTPase"/>
</dbReference>
<dbReference type="PANTHER" id="PTHR32182:SF23">
    <property type="entry name" value="ATP BINDING PROTEIN"/>
    <property type="match status" value="1"/>
</dbReference>
<protein>
    <recommendedName>
        <fullName evidence="3">AAA domain-containing protein</fullName>
    </recommendedName>
</protein>
<dbReference type="SUPFAM" id="SSF52540">
    <property type="entry name" value="P-loop containing nucleoside triphosphate hydrolases"/>
    <property type="match status" value="1"/>
</dbReference>
<dbReference type="PANTHER" id="PTHR32182">
    <property type="entry name" value="DNA REPLICATION AND REPAIR PROTEIN RECF"/>
    <property type="match status" value="1"/>
</dbReference>
<dbReference type="RefSeq" id="WP_088115436.1">
    <property type="nucleotide sequence ID" value="NZ_MOOK01000212.1"/>
</dbReference>
<proteinExistence type="predicted"/>